<feature type="domain" description="DUF3741" evidence="3">
    <location>
        <begin position="111"/>
        <end position="130"/>
    </location>
</feature>
<feature type="domain" description="DUF4378" evidence="2">
    <location>
        <begin position="839"/>
        <end position="988"/>
    </location>
</feature>
<dbReference type="Pfam" id="PF14383">
    <property type="entry name" value="VARLMGL"/>
    <property type="match status" value="1"/>
</dbReference>
<gene>
    <name evidence="4" type="ORF">ZOSMA_168G00040</name>
</gene>
<dbReference type="OrthoDB" id="1925259at2759"/>
<evidence type="ECO:0000259" key="2">
    <source>
        <dbReference type="Pfam" id="PF14309"/>
    </source>
</evidence>
<feature type="region of interest" description="Disordered" evidence="1">
    <location>
        <begin position="1"/>
        <end position="86"/>
    </location>
</feature>
<feature type="region of interest" description="Disordered" evidence="1">
    <location>
        <begin position="542"/>
        <end position="579"/>
    </location>
</feature>
<dbReference type="Proteomes" id="UP000036987">
    <property type="component" value="Unassembled WGS sequence"/>
</dbReference>
<accession>A0A0K9PT94</accession>
<keyword evidence="5" id="KW-1185">Reference proteome</keyword>
<dbReference type="PANTHER" id="PTHR46836">
    <property type="entry name" value="AFADIN"/>
    <property type="match status" value="1"/>
</dbReference>
<dbReference type="Pfam" id="PF14309">
    <property type="entry name" value="DUF4378"/>
    <property type="match status" value="1"/>
</dbReference>
<organism evidence="4 5">
    <name type="scientific">Zostera marina</name>
    <name type="common">Eelgrass</name>
    <dbReference type="NCBI Taxonomy" id="29655"/>
    <lineage>
        <taxon>Eukaryota</taxon>
        <taxon>Viridiplantae</taxon>
        <taxon>Streptophyta</taxon>
        <taxon>Embryophyta</taxon>
        <taxon>Tracheophyta</taxon>
        <taxon>Spermatophyta</taxon>
        <taxon>Magnoliopsida</taxon>
        <taxon>Liliopsida</taxon>
        <taxon>Zosteraceae</taxon>
        <taxon>Zostera</taxon>
    </lineage>
</organism>
<sequence>MPEKEVRIQRNSRGSRSRGTLKKERGSPNRRTSSSPVRAGTGTARRDAQGIKSIHHFGKLDGVVKPAKTSRGVDPPYCKPRSEENMNTFQNGKVPIKMLIEEEMLIKTEPKHTSPGVIARLMGLDALPMSRPSHKNKIQSEMCCHETSHGGFGERGLSQKDQSFSSRGQHEFKDVFEVLETSKVSKHQISPVQMSTRNPNQNKSDIDFIRQKFLEAKCFNDERHHNSKGFNHERYDLDSNKDKLFKCLHEHNLPTKYFQDQSSVSSKQQSCNITLLKPSRCSKLENCISNSASDRENESHSVRSLHKYGSDLFGGSVKEKNFIGSRKFVSSNEEKKEQCSLPTRIVVLKPTIDTVQLSDNGLLPSCTDRRLFACKKQKQYRIPCTNKLFSDIRDRQRVQRDVVLSYLQTYKGASKSLRSAIRNDSVDVLTSECNQSARHECPQKMQKKSAKLDDRSLRKHTSESSDDWDRYHISSSSPHSFESSLSGKERIRLSERWKISSRFRKDELAVEGANTLGGMLALSDKEIHCKPCKNNIHRRLDHPSGISSRDGWKDGHSRKLARSKSLPSSSTFNEISRRKKRAGSFGDEVSLIRKDVLNPSPSETPEVNIVYQEEASSQRAVKTYNNSSPPFESVIREENPVPIIEKYVKCVEQQTVCLIENRHELSEPSGNGCYDAMSVVDDTTTSGIVGVELLHKHQDPPVRDANSNNQIMISKETSPQQLQVNVVSTPIDPVPLLHISSNSNINDGALPLISKDADHPSPISVLEPIDEEEKASPECFKKLNTDLQGLRLQLQLLRLESNFADAAGSEVCSDEETRGDDIILSPITEVLQLDANQRDFSYVHDMFTSVVLRDAAVDMVSSVIYMPEYSVGPDVFEKLEKVYKEPLSIWTKADRMLLFDFTNSVLTEVIRSHVNLQPWVNPTRKLKSFQSLKVTVDEVWLVLVGHQNKLKNDCTELILESGWLELCDLIDLMGMEIQQILMGDLLDEIISEL</sequence>
<dbReference type="PANTHER" id="PTHR46836:SF8">
    <property type="entry name" value="AFADIN"/>
    <property type="match status" value="1"/>
</dbReference>
<evidence type="ECO:0000313" key="4">
    <source>
        <dbReference type="EMBL" id="KMZ72268.1"/>
    </source>
</evidence>
<dbReference type="InterPro" id="IPR025486">
    <property type="entry name" value="DUF4378"/>
</dbReference>
<dbReference type="InterPro" id="IPR032795">
    <property type="entry name" value="DUF3741-assoc"/>
</dbReference>
<evidence type="ECO:0000256" key="1">
    <source>
        <dbReference type="SAM" id="MobiDB-lite"/>
    </source>
</evidence>
<evidence type="ECO:0000259" key="3">
    <source>
        <dbReference type="Pfam" id="PF14383"/>
    </source>
</evidence>
<feature type="compositionally biased region" description="Basic and acidic residues" evidence="1">
    <location>
        <begin position="450"/>
        <end position="469"/>
    </location>
</feature>
<dbReference type="EMBL" id="LFYR01000640">
    <property type="protein sequence ID" value="KMZ72268.1"/>
    <property type="molecule type" value="Genomic_DNA"/>
</dbReference>
<reference evidence="5" key="1">
    <citation type="journal article" date="2016" name="Nature">
        <title>The genome of the seagrass Zostera marina reveals angiosperm adaptation to the sea.</title>
        <authorList>
            <person name="Olsen J.L."/>
            <person name="Rouze P."/>
            <person name="Verhelst B."/>
            <person name="Lin Y.-C."/>
            <person name="Bayer T."/>
            <person name="Collen J."/>
            <person name="Dattolo E."/>
            <person name="De Paoli E."/>
            <person name="Dittami S."/>
            <person name="Maumus F."/>
            <person name="Michel G."/>
            <person name="Kersting A."/>
            <person name="Lauritano C."/>
            <person name="Lohaus R."/>
            <person name="Toepel M."/>
            <person name="Tonon T."/>
            <person name="Vanneste K."/>
            <person name="Amirebrahimi M."/>
            <person name="Brakel J."/>
            <person name="Bostroem C."/>
            <person name="Chovatia M."/>
            <person name="Grimwood J."/>
            <person name="Jenkins J.W."/>
            <person name="Jueterbock A."/>
            <person name="Mraz A."/>
            <person name="Stam W.T."/>
            <person name="Tice H."/>
            <person name="Bornberg-Bauer E."/>
            <person name="Green P.J."/>
            <person name="Pearson G.A."/>
            <person name="Procaccini G."/>
            <person name="Duarte C.M."/>
            <person name="Schmutz J."/>
            <person name="Reusch T.B.H."/>
            <person name="Van de Peer Y."/>
        </authorList>
    </citation>
    <scope>NUCLEOTIDE SEQUENCE [LARGE SCALE GENOMIC DNA]</scope>
    <source>
        <strain evidence="5">cv. Finnish</strain>
    </source>
</reference>
<evidence type="ECO:0008006" key="6">
    <source>
        <dbReference type="Google" id="ProtNLM"/>
    </source>
</evidence>
<dbReference type="OMA" id="DSEHACH"/>
<dbReference type="AlphaFoldDB" id="A0A0K9PT94"/>
<feature type="region of interest" description="Disordered" evidence="1">
    <location>
        <begin position="437"/>
        <end position="469"/>
    </location>
</feature>
<comment type="caution">
    <text evidence="4">The sequence shown here is derived from an EMBL/GenBank/DDBJ whole genome shotgun (WGS) entry which is preliminary data.</text>
</comment>
<evidence type="ECO:0000313" key="5">
    <source>
        <dbReference type="Proteomes" id="UP000036987"/>
    </source>
</evidence>
<proteinExistence type="predicted"/>
<protein>
    <recommendedName>
        <fullName evidence="6">DUF4378 domain-containing protein</fullName>
    </recommendedName>
</protein>
<name>A0A0K9PT94_ZOSMR</name>
<feature type="compositionally biased region" description="Polar residues" evidence="1">
    <location>
        <begin position="565"/>
        <end position="574"/>
    </location>
</feature>